<dbReference type="AlphaFoldDB" id="A0A512RKE8"/>
<evidence type="ECO:0000313" key="2">
    <source>
        <dbReference type="Proteomes" id="UP000321436"/>
    </source>
</evidence>
<dbReference type="RefSeq" id="WP_146861678.1">
    <property type="nucleotide sequence ID" value="NZ_BKAU01000002.1"/>
</dbReference>
<protein>
    <submittedName>
        <fullName evidence="1">Uncharacterized protein</fullName>
    </submittedName>
</protein>
<accession>A0A512RKE8</accession>
<gene>
    <name evidence="1" type="ORF">CCY01nite_24120</name>
</gene>
<comment type="caution">
    <text evidence="1">The sequence shown here is derived from an EMBL/GenBank/DDBJ whole genome shotgun (WGS) entry which is preliminary data.</text>
</comment>
<dbReference type="OrthoDB" id="9885404at2"/>
<sequence length="139" mass="16122">MKALQFLIFIICTYTNINAKAQGKPYVLKYNRIDYYAPASPNLPAENKTMNLDSKFIIDIEKNFVEILVFYSDGPVKSKYEIKEFSDIKESKEGGKYFTLKCQGNNLATVVIDVNKQVRWIKRTIPHNGIVHKFYNNDE</sequence>
<dbReference type="Proteomes" id="UP000321436">
    <property type="component" value="Unassembled WGS sequence"/>
</dbReference>
<proteinExistence type="predicted"/>
<organism evidence="1 2">
    <name type="scientific">Chitinophaga cymbidii</name>
    <dbReference type="NCBI Taxonomy" id="1096750"/>
    <lineage>
        <taxon>Bacteria</taxon>
        <taxon>Pseudomonadati</taxon>
        <taxon>Bacteroidota</taxon>
        <taxon>Chitinophagia</taxon>
        <taxon>Chitinophagales</taxon>
        <taxon>Chitinophagaceae</taxon>
        <taxon>Chitinophaga</taxon>
    </lineage>
</organism>
<name>A0A512RKE8_9BACT</name>
<reference evidence="1 2" key="1">
    <citation type="submission" date="2019-07" db="EMBL/GenBank/DDBJ databases">
        <title>Whole genome shotgun sequence of Chitinophaga cymbidii NBRC 109752.</title>
        <authorList>
            <person name="Hosoyama A."/>
            <person name="Uohara A."/>
            <person name="Ohji S."/>
            <person name="Ichikawa N."/>
        </authorList>
    </citation>
    <scope>NUCLEOTIDE SEQUENCE [LARGE SCALE GENOMIC DNA]</scope>
    <source>
        <strain evidence="1 2">NBRC 109752</strain>
    </source>
</reference>
<dbReference type="EMBL" id="BKAU01000002">
    <property type="protein sequence ID" value="GEP96152.1"/>
    <property type="molecule type" value="Genomic_DNA"/>
</dbReference>
<evidence type="ECO:0000313" key="1">
    <source>
        <dbReference type="EMBL" id="GEP96152.1"/>
    </source>
</evidence>
<keyword evidence="2" id="KW-1185">Reference proteome</keyword>